<proteinExistence type="predicted"/>
<dbReference type="InterPro" id="IPR009061">
    <property type="entry name" value="DNA-bd_dom_put_sf"/>
</dbReference>
<dbReference type="Proteomes" id="UP000000845">
    <property type="component" value="Chromosome"/>
</dbReference>
<dbReference type="GO" id="GO:0003700">
    <property type="term" value="F:DNA-binding transcription factor activity"/>
    <property type="evidence" value="ECO:0007669"/>
    <property type="project" value="InterPro"/>
</dbReference>
<dbReference type="EMBL" id="CP001739">
    <property type="protein sequence ID" value="ACZ08419.1"/>
    <property type="molecule type" value="Genomic_DNA"/>
</dbReference>
<protein>
    <submittedName>
        <fullName evidence="7">Transcriptional regulator, MerR family</fullName>
    </submittedName>
</protein>
<feature type="domain" description="HTH merR-type" evidence="6">
    <location>
        <begin position="1"/>
        <end position="71"/>
    </location>
</feature>
<reference evidence="8" key="1">
    <citation type="submission" date="2009-09" db="EMBL/GenBank/DDBJ databases">
        <title>The complete chromosome of Sebaldella termitidis ATCC 33386.</title>
        <authorList>
            <consortium name="US DOE Joint Genome Institute (JGI-PGF)"/>
            <person name="Lucas S."/>
            <person name="Copeland A."/>
            <person name="Lapidus A."/>
            <person name="Glavina del Rio T."/>
            <person name="Dalin E."/>
            <person name="Tice H."/>
            <person name="Bruce D."/>
            <person name="Goodwin L."/>
            <person name="Pitluck S."/>
            <person name="Kyrpides N."/>
            <person name="Mavromatis K."/>
            <person name="Ivanova N."/>
            <person name="Mikhailova N."/>
            <person name="Sims D."/>
            <person name="Meincke L."/>
            <person name="Brettin T."/>
            <person name="Detter J.C."/>
            <person name="Han C."/>
            <person name="Larimer F."/>
            <person name="Land M."/>
            <person name="Hauser L."/>
            <person name="Markowitz V."/>
            <person name="Cheng J.F."/>
            <person name="Hugenholtz P."/>
            <person name="Woyke T."/>
            <person name="Wu D."/>
            <person name="Eisen J.A."/>
        </authorList>
    </citation>
    <scope>NUCLEOTIDE SEQUENCE [LARGE SCALE GENOMIC DNA]</scope>
    <source>
        <strain evidence="8">ATCC 33386 / NCTC 11300</strain>
    </source>
</reference>
<evidence type="ECO:0000313" key="7">
    <source>
        <dbReference type="EMBL" id="ACZ08419.1"/>
    </source>
</evidence>
<keyword evidence="5" id="KW-0175">Coiled coil</keyword>
<sequence>MSYSIGEISKMMNVAPSTLRYYEKEGLLPFIKRSESGIRVFGESDFGWFSIIHCLKQAGMSIKDIKKYMDMIAEGDSSIGERLDIFEKQRVKVERQIKELNQIREVLEYKCWYYETAKEIGSVDAVENMKTEDMPDKYARIKEKLSGLKLK</sequence>
<dbReference type="eggNOG" id="COG0789">
    <property type="taxonomic scope" value="Bacteria"/>
</dbReference>
<keyword evidence="8" id="KW-1185">Reference proteome</keyword>
<dbReference type="AlphaFoldDB" id="D1AI35"/>
<dbReference type="Pfam" id="PF13411">
    <property type="entry name" value="MerR_1"/>
    <property type="match status" value="1"/>
</dbReference>
<dbReference type="InterPro" id="IPR000551">
    <property type="entry name" value="MerR-type_HTH_dom"/>
</dbReference>
<accession>D1AI35</accession>
<organism evidence="7 8">
    <name type="scientific">Sebaldella termitidis (strain ATCC 33386 / NCTC 11300)</name>
    <dbReference type="NCBI Taxonomy" id="526218"/>
    <lineage>
        <taxon>Bacteria</taxon>
        <taxon>Fusobacteriati</taxon>
        <taxon>Fusobacteriota</taxon>
        <taxon>Fusobacteriia</taxon>
        <taxon>Fusobacteriales</taxon>
        <taxon>Leptotrichiaceae</taxon>
        <taxon>Sebaldella</taxon>
    </lineage>
</organism>
<keyword evidence="4" id="KW-0804">Transcription</keyword>
<dbReference type="InterPro" id="IPR047057">
    <property type="entry name" value="MerR_fam"/>
</dbReference>
<keyword evidence="2" id="KW-0805">Transcription regulation</keyword>
<dbReference type="SUPFAM" id="SSF46955">
    <property type="entry name" value="Putative DNA-binding domain"/>
    <property type="match status" value="1"/>
</dbReference>
<dbReference type="GO" id="GO:0003677">
    <property type="term" value="F:DNA binding"/>
    <property type="evidence" value="ECO:0007669"/>
    <property type="project" value="UniProtKB-KW"/>
</dbReference>
<evidence type="ECO:0000313" key="8">
    <source>
        <dbReference type="Proteomes" id="UP000000845"/>
    </source>
</evidence>
<gene>
    <name evidence="7" type="ordered locus">Sterm_1560</name>
</gene>
<evidence type="ECO:0000256" key="2">
    <source>
        <dbReference type="ARBA" id="ARBA00023015"/>
    </source>
</evidence>
<reference evidence="7 8" key="2">
    <citation type="journal article" date="2010" name="Stand. Genomic Sci.">
        <title>Complete genome sequence of Sebaldella termitidis type strain (NCTC 11300).</title>
        <authorList>
            <person name="Harmon-Smith M."/>
            <person name="Celia L."/>
            <person name="Chertkov O."/>
            <person name="Lapidus A."/>
            <person name="Copeland A."/>
            <person name="Glavina Del Rio T."/>
            <person name="Nolan M."/>
            <person name="Lucas S."/>
            <person name="Tice H."/>
            <person name="Cheng J.F."/>
            <person name="Han C."/>
            <person name="Detter J.C."/>
            <person name="Bruce D."/>
            <person name="Goodwin L."/>
            <person name="Pitluck S."/>
            <person name="Pati A."/>
            <person name="Liolios K."/>
            <person name="Ivanova N."/>
            <person name="Mavromatis K."/>
            <person name="Mikhailova N."/>
            <person name="Chen A."/>
            <person name="Palaniappan K."/>
            <person name="Land M."/>
            <person name="Hauser L."/>
            <person name="Chang Y.J."/>
            <person name="Jeffries C.D."/>
            <person name="Brettin T."/>
            <person name="Goker M."/>
            <person name="Beck B."/>
            <person name="Bristow J."/>
            <person name="Eisen J.A."/>
            <person name="Markowitz V."/>
            <person name="Hugenholtz P."/>
            <person name="Kyrpides N.C."/>
            <person name="Klenk H.P."/>
            <person name="Chen F."/>
        </authorList>
    </citation>
    <scope>NUCLEOTIDE SEQUENCE [LARGE SCALE GENOMIC DNA]</scope>
    <source>
        <strain evidence="8">ATCC 33386 / NCTC 11300</strain>
    </source>
</reference>
<dbReference type="PANTHER" id="PTHR30204:SF69">
    <property type="entry name" value="MERR-FAMILY TRANSCRIPTIONAL REGULATOR"/>
    <property type="match status" value="1"/>
</dbReference>
<dbReference type="PANTHER" id="PTHR30204">
    <property type="entry name" value="REDOX-CYCLING DRUG-SENSING TRANSCRIPTIONAL ACTIVATOR SOXR"/>
    <property type="match status" value="1"/>
</dbReference>
<evidence type="ECO:0000259" key="6">
    <source>
        <dbReference type="PROSITE" id="PS50937"/>
    </source>
</evidence>
<dbReference type="SMART" id="SM00422">
    <property type="entry name" value="HTH_MERR"/>
    <property type="match status" value="1"/>
</dbReference>
<name>D1AI35_SEBTE</name>
<evidence type="ECO:0000256" key="3">
    <source>
        <dbReference type="ARBA" id="ARBA00023125"/>
    </source>
</evidence>
<evidence type="ECO:0000256" key="4">
    <source>
        <dbReference type="ARBA" id="ARBA00023163"/>
    </source>
</evidence>
<dbReference type="Gene3D" id="1.10.1660.10">
    <property type="match status" value="1"/>
</dbReference>
<evidence type="ECO:0000256" key="5">
    <source>
        <dbReference type="SAM" id="Coils"/>
    </source>
</evidence>
<evidence type="ECO:0000256" key="1">
    <source>
        <dbReference type="ARBA" id="ARBA00022491"/>
    </source>
</evidence>
<keyword evidence="1" id="KW-0678">Repressor</keyword>
<dbReference type="PROSITE" id="PS50937">
    <property type="entry name" value="HTH_MERR_2"/>
    <property type="match status" value="1"/>
</dbReference>
<feature type="coiled-coil region" evidence="5">
    <location>
        <begin position="83"/>
        <end position="110"/>
    </location>
</feature>
<dbReference type="HOGENOM" id="CLU_060077_8_0_0"/>
<dbReference type="STRING" id="526218.Sterm_1560"/>
<keyword evidence="3" id="KW-0238">DNA-binding</keyword>
<dbReference type="RefSeq" id="WP_012861015.1">
    <property type="nucleotide sequence ID" value="NC_013517.1"/>
</dbReference>
<dbReference type="CDD" id="cd01109">
    <property type="entry name" value="HTH_YyaN"/>
    <property type="match status" value="1"/>
</dbReference>
<dbReference type="KEGG" id="str:Sterm_1560"/>